<protein>
    <recommendedName>
        <fullName evidence="4">DUF11 domain-containing protein</fullName>
    </recommendedName>
</protein>
<dbReference type="Proteomes" id="UP000321484">
    <property type="component" value="Unassembled WGS sequence"/>
</dbReference>
<dbReference type="RefSeq" id="WP_146818975.1">
    <property type="nucleotide sequence ID" value="NZ_BJYK01000001.1"/>
</dbReference>
<feature type="chain" id="PRO_5022109548" description="DUF11 domain-containing protein" evidence="1">
    <location>
        <begin position="27"/>
        <end position="335"/>
    </location>
</feature>
<dbReference type="OrthoDB" id="5496666at2"/>
<keyword evidence="3" id="KW-1185">Reference proteome</keyword>
<dbReference type="EMBL" id="BJYK01000001">
    <property type="protein sequence ID" value="GEN78635.1"/>
    <property type="molecule type" value="Genomic_DNA"/>
</dbReference>
<sequence>MKRSRLTAVPVVAAVALTLGTGVANAEPVDLRTDYLTVEVGGTVWTPSIYGGDAFEIEEAIVYANGSEDLSGGQNGDAFDGVLALYVDDEAYGSDCAGGGDGGDGEPCTYVVDVTDDGDDVVVTAPTQAMSGLDVTVQHRYFAAGDLARVLAAFRNPGSAPITVEVTVANNYGSDSGTVVEADSSGDDAVTAADRWIVTGDGGSYDPVVTTHFFGAGAALAPTHTTLALGNENGGDGDATFTLTVAPGATAYLAFFVGVTGYAGSMYDYPDMDSIAAAPFLETYEAAVDAAVAAATAGLGSRLYAGVPAGASLLNWAPTGAPPATPATGTPRFTG</sequence>
<accession>A0A511YTW9</accession>
<reference evidence="2 3" key="1">
    <citation type="submission" date="2019-07" db="EMBL/GenBank/DDBJ databases">
        <title>Whole genome shotgun sequence of Actinotalea fermentans NBRC 105374.</title>
        <authorList>
            <person name="Hosoyama A."/>
            <person name="Uohara A."/>
            <person name="Ohji S."/>
            <person name="Ichikawa N."/>
        </authorList>
    </citation>
    <scope>NUCLEOTIDE SEQUENCE [LARGE SCALE GENOMIC DNA]</scope>
    <source>
        <strain evidence="2 3">NBRC 105374</strain>
    </source>
</reference>
<dbReference type="AlphaFoldDB" id="A0A511YTW9"/>
<evidence type="ECO:0000313" key="3">
    <source>
        <dbReference type="Proteomes" id="UP000321484"/>
    </source>
</evidence>
<evidence type="ECO:0000256" key="1">
    <source>
        <dbReference type="SAM" id="SignalP"/>
    </source>
</evidence>
<proteinExistence type="predicted"/>
<comment type="caution">
    <text evidence="2">The sequence shown here is derived from an EMBL/GenBank/DDBJ whole genome shotgun (WGS) entry which is preliminary data.</text>
</comment>
<evidence type="ECO:0000313" key="2">
    <source>
        <dbReference type="EMBL" id="GEN78635.1"/>
    </source>
</evidence>
<evidence type="ECO:0008006" key="4">
    <source>
        <dbReference type="Google" id="ProtNLM"/>
    </source>
</evidence>
<organism evidence="2 3">
    <name type="scientific">Actinotalea fermentans</name>
    <dbReference type="NCBI Taxonomy" id="43671"/>
    <lineage>
        <taxon>Bacteria</taxon>
        <taxon>Bacillati</taxon>
        <taxon>Actinomycetota</taxon>
        <taxon>Actinomycetes</taxon>
        <taxon>Micrococcales</taxon>
        <taxon>Cellulomonadaceae</taxon>
        <taxon>Actinotalea</taxon>
    </lineage>
</organism>
<name>A0A511YTW9_9CELL</name>
<gene>
    <name evidence="2" type="ORF">AFE02nite_03690</name>
</gene>
<keyword evidence="1" id="KW-0732">Signal</keyword>
<feature type="signal peptide" evidence="1">
    <location>
        <begin position="1"/>
        <end position="26"/>
    </location>
</feature>